<dbReference type="InterPro" id="IPR036271">
    <property type="entry name" value="Tet_transcr_reg_TetR-rel_C_sf"/>
</dbReference>
<dbReference type="InterPro" id="IPR009057">
    <property type="entry name" value="Homeodomain-like_sf"/>
</dbReference>
<dbReference type="AlphaFoldDB" id="A0A2T3G725"/>
<gene>
    <name evidence="4" type="ORF">C7U54_00855</name>
</gene>
<organism evidence="4 5">
    <name type="scientific">Faecalibacillus intestinalis</name>
    <dbReference type="NCBI Taxonomy" id="1982626"/>
    <lineage>
        <taxon>Bacteria</taxon>
        <taxon>Bacillati</taxon>
        <taxon>Bacillota</taxon>
        <taxon>Erysipelotrichia</taxon>
        <taxon>Erysipelotrichales</taxon>
        <taxon>Coprobacillaceae</taxon>
        <taxon>Faecalibacillus</taxon>
    </lineage>
</organism>
<evidence type="ECO:0000313" key="4">
    <source>
        <dbReference type="EMBL" id="PST43293.1"/>
    </source>
</evidence>
<dbReference type="SUPFAM" id="SSF46689">
    <property type="entry name" value="Homeodomain-like"/>
    <property type="match status" value="1"/>
</dbReference>
<dbReference type="RefSeq" id="WP_032090447.1">
    <property type="nucleotide sequence ID" value="NZ_CAKMUM010000002.1"/>
</dbReference>
<dbReference type="Proteomes" id="UP000240974">
    <property type="component" value="Unassembled WGS sequence"/>
</dbReference>
<evidence type="ECO:0000256" key="2">
    <source>
        <dbReference type="PROSITE-ProRule" id="PRU00335"/>
    </source>
</evidence>
<feature type="DNA-binding region" description="H-T-H motif" evidence="2">
    <location>
        <begin position="29"/>
        <end position="48"/>
    </location>
</feature>
<name>A0A2T3G725_9FIRM</name>
<proteinExistence type="predicted"/>
<dbReference type="PROSITE" id="PS50977">
    <property type="entry name" value="HTH_TETR_2"/>
    <property type="match status" value="1"/>
</dbReference>
<keyword evidence="5" id="KW-1185">Reference proteome</keyword>
<evidence type="ECO:0000259" key="3">
    <source>
        <dbReference type="PROSITE" id="PS50977"/>
    </source>
</evidence>
<protein>
    <submittedName>
        <fullName evidence="4">TetR/AcrR family transcriptional regulator</fullName>
    </submittedName>
</protein>
<accession>A0A2T3G725</accession>
<evidence type="ECO:0000256" key="1">
    <source>
        <dbReference type="ARBA" id="ARBA00023125"/>
    </source>
</evidence>
<dbReference type="EMBL" id="PYLQ01000001">
    <property type="protein sequence ID" value="PST43293.1"/>
    <property type="molecule type" value="Genomic_DNA"/>
</dbReference>
<evidence type="ECO:0000313" key="5">
    <source>
        <dbReference type="Proteomes" id="UP000240974"/>
    </source>
</evidence>
<dbReference type="GO" id="GO:0003677">
    <property type="term" value="F:DNA binding"/>
    <property type="evidence" value="ECO:0007669"/>
    <property type="project" value="UniProtKB-UniRule"/>
</dbReference>
<comment type="caution">
    <text evidence="4">The sequence shown here is derived from an EMBL/GenBank/DDBJ whole genome shotgun (WGS) entry which is preliminary data.</text>
</comment>
<sequence length="185" mass="21837">MPPKSKINKQDILTSSLEIIRKSGFEEVNARSIAKEMNCSTNPIFRVYKNMDELKEELIEEIYKYYREFTDIYVDENDELYRVSYAYIEFARKEKNLFKAVYISDIGGQRTLSQIIQSSYNQNIIKKIEKQYQISFDEACQLFQNIRFYTHGIATYVLVDSISLSQEEVSELLKIAIKNFRNAKN</sequence>
<feature type="domain" description="HTH tetR-type" evidence="3">
    <location>
        <begin position="6"/>
        <end position="66"/>
    </location>
</feature>
<dbReference type="SUPFAM" id="SSF48498">
    <property type="entry name" value="Tetracyclin repressor-like, C-terminal domain"/>
    <property type="match status" value="1"/>
</dbReference>
<reference evidence="4 5" key="1">
    <citation type="journal article" date="2019" name="Int. J. Syst. Evol. Microbiol.">
        <title>Faecalibacillus intestinalis gen. nov., sp. nov. and Faecalibacillus faecis sp. nov., isolated from human faeces.</title>
        <authorList>
            <person name="Seo B."/>
            <person name="Jeon K."/>
            <person name="Baek I."/>
            <person name="Lee Y.M."/>
            <person name="Baek K."/>
            <person name="Ko G."/>
        </authorList>
    </citation>
    <scope>NUCLEOTIDE SEQUENCE [LARGE SCALE GENOMIC DNA]</scope>
    <source>
        <strain evidence="4 5">SNUG30099</strain>
    </source>
</reference>
<dbReference type="InterPro" id="IPR001647">
    <property type="entry name" value="HTH_TetR"/>
</dbReference>
<keyword evidence="1 2" id="KW-0238">DNA-binding</keyword>
<dbReference type="Gene3D" id="1.10.357.10">
    <property type="entry name" value="Tetracycline Repressor, domain 2"/>
    <property type="match status" value="1"/>
</dbReference>